<organism evidence="3 4">
    <name type="scientific">Alkalimonas mucilaginosa</name>
    <dbReference type="NCBI Taxonomy" id="3057676"/>
    <lineage>
        <taxon>Bacteria</taxon>
        <taxon>Pseudomonadati</taxon>
        <taxon>Pseudomonadota</taxon>
        <taxon>Gammaproteobacteria</taxon>
        <taxon>Alkalimonas</taxon>
    </lineage>
</organism>
<accession>A0ABU7JJK2</accession>
<reference evidence="3 4" key="1">
    <citation type="submission" date="2023-06" db="EMBL/GenBank/DDBJ databases">
        <title>Alkalimonas sp., MEB004 an alkaliphilic bacterium isolated from Lonar Lake, India.</title>
        <authorList>
            <person name="Joshi A."/>
            <person name="Thite S."/>
        </authorList>
    </citation>
    <scope>NUCLEOTIDE SEQUENCE [LARGE SCALE GENOMIC DNA]</scope>
    <source>
        <strain evidence="3 4">MEB004</strain>
    </source>
</reference>
<evidence type="ECO:0000313" key="4">
    <source>
        <dbReference type="Proteomes" id="UP001339167"/>
    </source>
</evidence>
<gene>
    <name evidence="3" type="ORF">QWF21_15640</name>
</gene>
<dbReference type="Proteomes" id="UP001339167">
    <property type="component" value="Unassembled WGS sequence"/>
</dbReference>
<name>A0ABU7JJK2_9GAMM</name>
<dbReference type="SUPFAM" id="SSF82649">
    <property type="entry name" value="SufE/NifU"/>
    <property type="match status" value="1"/>
</dbReference>
<proteinExistence type="inferred from homology"/>
<dbReference type="InterPro" id="IPR003808">
    <property type="entry name" value="Fe-S_metab-assoc_dom"/>
</dbReference>
<sequence length="149" mass="16958">MSFHLASTLETTTTALQHVQQQLPELAQQGHWQERYRQLMQLAKQLPSIPEEHRPASAIISGCESRAWLLHYHDGASDKHFFIFESDARIVKALLAVLLCQINGMSTAELKETKLEHCLQRLHLTQHLSQSRAKGLTAVIQRLKKIQSS</sequence>
<comment type="similarity">
    <text evidence="1">Belongs to the SufE family.</text>
</comment>
<feature type="domain" description="Fe-S metabolism associated" evidence="2">
    <location>
        <begin position="25"/>
        <end position="145"/>
    </location>
</feature>
<comment type="caution">
    <text evidence="3">The sequence shown here is derived from an EMBL/GenBank/DDBJ whole genome shotgun (WGS) entry which is preliminary data.</text>
</comment>
<evidence type="ECO:0000259" key="2">
    <source>
        <dbReference type="Pfam" id="PF02657"/>
    </source>
</evidence>
<keyword evidence="4" id="KW-1185">Reference proteome</keyword>
<dbReference type="Gene3D" id="3.90.1010.10">
    <property type="match status" value="1"/>
</dbReference>
<dbReference type="PANTHER" id="PTHR43597:SF5">
    <property type="entry name" value="SUFE-LIKE PROTEIN 2, CHLOROPLASTIC"/>
    <property type="match status" value="1"/>
</dbReference>
<dbReference type="Pfam" id="PF02657">
    <property type="entry name" value="SufE"/>
    <property type="match status" value="1"/>
</dbReference>
<evidence type="ECO:0000313" key="3">
    <source>
        <dbReference type="EMBL" id="MEE2025670.1"/>
    </source>
</evidence>
<dbReference type="PANTHER" id="PTHR43597">
    <property type="entry name" value="SULFUR ACCEPTOR PROTEIN CSDE"/>
    <property type="match status" value="1"/>
</dbReference>
<evidence type="ECO:0000256" key="1">
    <source>
        <dbReference type="ARBA" id="ARBA00010282"/>
    </source>
</evidence>
<protein>
    <submittedName>
        <fullName evidence="3">SufE family protein</fullName>
    </submittedName>
</protein>
<dbReference type="RefSeq" id="WP_330088982.1">
    <property type="nucleotide sequence ID" value="NZ_JAUGZK010000015.1"/>
</dbReference>
<dbReference type="EMBL" id="JAUGZK010000015">
    <property type="protein sequence ID" value="MEE2025670.1"/>
    <property type="molecule type" value="Genomic_DNA"/>
</dbReference>